<feature type="compositionally biased region" description="Low complexity" evidence="7">
    <location>
        <begin position="793"/>
        <end position="817"/>
    </location>
</feature>
<feature type="compositionally biased region" description="Low complexity" evidence="7">
    <location>
        <begin position="1580"/>
        <end position="1609"/>
    </location>
</feature>
<evidence type="ECO:0000313" key="9">
    <source>
        <dbReference type="EMBL" id="GJJ07643.1"/>
    </source>
</evidence>
<keyword evidence="6 8" id="KW-0472">Membrane</keyword>
<feature type="region of interest" description="Disordered" evidence="7">
    <location>
        <begin position="1366"/>
        <end position="1423"/>
    </location>
</feature>
<feature type="compositionally biased region" description="Gly residues" evidence="7">
    <location>
        <begin position="1634"/>
        <end position="1644"/>
    </location>
</feature>
<keyword evidence="10" id="KW-1185">Reference proteome</keyword>
<feature type="region of interest" description="Disordered" evidence="7">
    <location>
        <begin position="1552"/>
        <end position="1676"/>
    </location>
</feature>
<feature type="transmembrane region" description="Helical" evidence="8">
    <location>
        <begin position="372"/>
        <end position="390"/>
    </location>
</feature>
<feature type="compositionally biased region" description="Low complexity" evidence="7">
    <location>
        <begin position="618"/>
        <end position="640"/>
    </location>
</feature>
<feature type="compositionally biased region" description="Low complexity" evidence="7">
    <location>
        <begin position="1374"/>
        <end position="1396"/>
    </location>
</feature>
<feature type="region of interest" description="Disordered" evidence="7">
    <location>
        <begin position="481"/>
        <end position="584"/>
    </location>
</feature>
<dbReference type="GO" id="GO:0005462">
    <property type="term" value="F:UDP-N-acetylglucosamine transmembrane transporter activity"/>
    <property type="evidence" value="ECO:0007669"/>
    <property type="project" value="TreeGrafter"/>
</dbReference>
<feature type="compositionally biased region" description="Gly residues" evidence="7">
    <location>
        <begin position="1301"/>
        <end position="1314"/>
    </location>
</feature>
<comment type="subcellular location">
    <subcellularLocation>
        <location evidence="1">Endomembrane system</location>
        <topology evidence="1">Multi-pass membrane protein</topology>
    </subcellularLocation>
</comment>
<dbReference type="Pfam" id="PF08449">
    <property type="entry name" value="UAA"/>
    <property type="match status" value="2"/>
</dbReference>
<dbReference type="InterPro" id="IPR013657">
    <property type="entry name" value="SCL35B1-4/HUT1"/>
</dbReference>
<dbReference type="GO" id="GO:0005464">
    <property type="term" value="F:UDP-xylose transmembrane transporter activity"/>
    <property type="evidence" value="ECO:0007669"/>
    <property type="project" value="TreeGrafter"/>
</dbReference>
<evidence type="ECO:0000256" key="4">
    <source>
        <dbReference type="ARBA" id="ARBA00022692"/>
    </source>
</evidence>
<dbReference type="GO" id="GO:0000139">
    <property type="term" value="C:Golgi membrane"/>
    <property type="evidence" value="ECO:0007669"/>
    <property type="project" value="TreeGrafter"/>
</dbReference>
<evidence type="ECO:0000256" key="3">
    <source>
        <dbReference type="ARBA" id="ARBA00022597"/>
    </source>
</evidence>
<feature type="compositionally biased region" description="Low complexity" evidence="7">
    <location>
        <begin position="1223"/>
        <end position="1232"/>
    </location>
</feature>
<evidence type="ECO:0000256" key="8">
    <source>
        <dbReference type="SAM" id="Phobius"/>
    </source>
</evidence>
<feature type="transmembrane region" description="Helical" evidence="8">
    <location>
        <begin position="214"/>
        <end position="237"/>
    </location>
</feature>
<feature type="transmembrane region" description="Helical" evidence="8">
    <location>
        <begin position="300"/>
        <end position="322"/>
    </location>
</feature>
<proteinExistence type="predicted"/>
<feature type="region of interest" description="Disordered" evidence="7">
    <location>
        <begin position="611"/>
        <end position="695"/>
    </location>
</feature>
<gene>
    <name evidence="9" type="ORF">Clacol_001847</name>
</gene>
<feature type="transmembrane region" description="Helical" evidence="8">
    <location>
        <begin position="270"/>
        <end position="288"/>
    </location>
</feature>
<feature type="region of interest" description="Disordered" evidence="7">
    <location>
        <begin position="933"/>
        <end position="1001"/>
    </location>
</feature>
<feature type="compositionally biased region" description="Low complexity" evidence="7">
    <location>
        <begin position="519"/>
        <end position="532"/>
    </location>
</feature>
<feature type="transmembrane region" description="Helical" evidence="8">
    <location>
        <begin position="7"/>
        <end position="26"/>
    </location>
</feature>
<feature type="compositionally biased region" description="Basic and acidic residues" evidence="7">
    <location>
        <begin position="575"/>
        <end position="584"/>
    </location>
</feature>
<dbReference type="InterPro" id="IPR037185">
    <property type="entry name" value="EmrE-like"/>
</dbReference>
<feature type="compositionally biased region" description="Polar residues" evidence="7">
    <location>
        <begin position="1320"/>
        <end position="1332"/>
    </location>
</feature>
<accession>A0AAV5A350</accession>
<dbReference type="PANTHER" id="PTHR10778">
    <property type="entry name" value="SOLUTE CARRIER FAMILY 35 MEMBER B"/>
    <property type="match status" value="1"/>
</dbReference>
<feature type="transmembrane region" description="Helical" evidence="8">
    <location>
        <begin position="38"/>
        <end position="56"/>
    </location>
</feature>
<dbReference type="PANTHER" id="PTHR10778:SF4">
    <property type="entry name" value="NUCLEOTIDE SUGAR TRANSPORTER SLC35B4"/>
    <property type="match status" value="1"/>
</dbReference>
<reference evidence="9" key="1">
    <citation type="submission" date="2021-10" db="EMBL/GenBank/DDBJ databases">
        <title>De novo Genome Assembly of Clathrus columnatus (Basidiomycota, Fungi) Using Illumina and Nanopore Sequence Data.</title>
        <authorList>
            <person name="Ogiso-Tanaka E."/>
            <person name="Itagaki H."/>
            <person name="Hosoya T."/>
            <person name="Hosaka K."/>
        </authorList>
    </citation>
    <scope>NUCLEOTIDE SEQUENCE</scope>
    <source>
        <strain evidence="9">MO-923</strain>
    </source>
</reference>
<keyword evidence="4 8" id="KW-0812">Transmembrane</keyword>
<keyword evidence="2" id="KW-0813">Transport</keyword>
<evidence type="ECO:0000256" key="6">
    <source>
        <dbReference type="ARBA" id="ARBA00023136"/>
    </source>
</evidence>
<keyword evidence="3" id="KW-0762">Sugar transport</keyword>
<dbReference type="GO" id="GO:0005789">
    <property type="term" value="C:endoplasmic reticulum membrane"/>
    <property type="evidence" value="ECO:0007669"/>
    <property type="project" value="TreeGrafter"/>
</dbReference>
<comment type="caution">
    <text evidence="9">The sequence shown here is derived from an EMBL/GenBank/DDBJ whole genome shotgun (WGS) entry which is preliminary data.</text>
</comment>
<feature type="compositionally biased region" description="Low complexity" evidence="7">
    <location>
        <begin position="539"/>
        <end position="564"/>
    </location>
</feature>
<dbReference type="EMBL" id="BPWL01000002">
    <property type="protein sequence ID" value="GJJ07643.1"/>
    <property type="molecule type" value="Genomic_DNA"/>
</dbReference>
<evidence type="ECO:0000256" key="7">
    <source>
        <dbReference type="SAM" id="MobiDB-lite"/>
    </source>
</evidence>
<feature type="compositionally biased region" description="Basic and acidic residues" evidence="7">
    <location>
        <begin position="849"/>
        <end position="868"/>
    </location>
</feature>
<evidence type="ECO:0000256" key="1">
    <source>
        <dbReference type="ARBA" id="ARBA00004127"/>
    </source>
</evidence>
<feature type="compositionally biased region" description="Polar residues" evidence="7">
    <location>
        <begin position="1234"/>
        <end position="1256"/>
    </location>
</feature>
<feature type="compositionally biased region" description="Polar residues" evidence="7">
    <location>
        <begin position="499"/>
        <end position="518"/>
    </location>
</feature>
<name>A0AAV5A350_9AGAM</name>
<feature type="transmembrane region" description="Helical" evidence="8">
    <location>
        <begin position="243"/>
        <end position="261"/>
    </location>
</feature>
<evidence type="ECO:0000256" key="2">
    <source>
        <dbReference type="ARBA" id="ARBA00022448"/>
    </source>
</evidence>
<feature type="compositionally biased region" description="Polar residues" evidence="7">
    <location>
        <begin position="1397"/>
        <end position="1412"/>
    </location>
</feature>
<feature type="compositionally biased region" description="Low complexity" evidence="7">
    <location>
        <begin position="1264"/>
        <end position="1277"/>
    </location>
</feature>
<feature type="region of interest" description="Disordered" evidence="7">
    <location>
        <begin position="1190"/>
        <end position="1332"/>
    </location>
</feature>
<protein>
    <submittedName>
        <fullName evidence="9">Uncharacterized protein</fullName>
    </submittedName>
</protein>
<sequence>MASITSLGEWSAILSLIFGGCCSNAWTLERVTSLNPNAGSLITLAQFLFISLYGLLQHVRVQRLISGRHRIPKNELMTRIVLSVLEEQMGTVMVKGLGKGPNGDDDRGKVELLNGLRDEFGRYGVRTEQQSWALHMKNTIAAGTSEKNRKTYTITIVPKTSGTVLPSTADCSSSLILELSDSSDVTVLVPRSQWDPINIVRSVQLKERKIPIRVWLVQVVLFFFISLLNNAAFGYTIPMSVHIIFRSGGLVINMIVGRAVGGRRYTPRQILSVLMVTAGVICTTLSASQSRHVDSRDKSVATYATGIAILTAALILSGFLGLAQDRTYTKYGRGKEHGDESMFYLHVLAIPGFVFFGQDIRKSWRETTNQTFYVYLALNVLTQFVCVSGVNQLSGRVSSLTVTLVLARKSVLDALIYCPTRLNPSRVKPTARTPEFLYLAHGSWAMLTLSKEKNQNNNNIWHSPSSKSNGIYTVEPVTHTTEHDAGSLSSSPLSSPDSKNMQSESQQQLDATETNFNTLSSQSSPLSELSNLNDDDQPQDQQQQSSAGSSDSSGSNLNSNPPSGLVLNQNGITDGSRHAESKTDLSAEQLAGTQPAGESTNATATVNVTSQPHHYHHQQPQPQQRHTNINTSNSSSPSPSQHQHVNGMGVSAPLAVRDSSSSTPAPAALIPTTSSTYPPPSQSNEQHSSRPSSDIPDEKVAAILLLNIELFNYVSRLQSNLSWLAAVADQNRLKNIPLPILTPPVPLPWHPSHTINDFYQRLSILFARDIAKGQAAAALTANPGPGGGGMPPGSGSASVAAPRSAGANANSVSASHPGPGPTPGMGVPIQPAPQNMMTAGIKRGPPTDAVHDDQTGMRKRVDTGERRHSNPPLAAAPTPPHARSPSVMSNGTGVSVAGPGAGGMGVNNMIGMQEMNMHPQTNMAAVSMGMGGMSGMQAGQAHSPHSSGPAVGHPSHSPTPLRGPRNSPEVAITQQVQAGMHSPQGAQPPHGHLPQPQNPALLQHTSNTQLGFGSQGIGMSMSDVQAQVQAAQMAQRARMLQQAQVAMQSNRPNPNTALHPEAMKDPRMAAMMSNTGVGGPAIAPNPAMNMGQPQRHPNLASAGQMAPAATATAPMNTAGGMSMQIQPPPSPSATMLQAIVNAFGANGLTNYQALQNGAAHPFVSYMLTHVPGFAHLPWQQQLQRMQVFQNNVRQQQQHRLQSGGNNMPGDQTNSRNGLINPTAQAAAISAHANQGHSQAHMEQTVASPFNRQSGSPPNVGGMAGLPSPQGQQMGSGQAHQHMSPPPGASMPTRPGTAGSQSGSGGGPMSMGGQSGAHHPSVNTGGAGPNQNITPQERERQLRLMQQQMHHRGNDGVLTTVQAFTSADKVRQHQQHQGSGQQQQAGQGQMGMHPGAMSGQSSTAGSPPNTASGASAPFGHPSQMGIPMNMNMNLGNNMGIGGMGIGPMGGMPNSNRSAPSPSDMISAAAAARGANAGVLAPNITQKRPVSNATAMQNDAYHQMALYNQAQRQQQSHQMANAAIRPGTAMGGMNPAAMAAVAQQQQQQHQYANTATSTGGGTINPGMIYGSNNNNGGGNMSGGVQSSTQSQQQAYLSQAQSAAQMSRSQSQPPFHAISPAALQHHPDGTTRIGTPGSVGGGMGGTPRPGSSASNAGSMLPTDGLTGDSLDSLFNWNGA</sequence>
<feature type="compositionally biased region" description="Low complexity" evidence="7">
    <location>
        <begin position="487"/>
        <end position="498"/>
    </location>
</feature>
<organism evidence="9 10">
    <name type="scientific">Clathrus columnatus</name>
    <dbReference type="NCBI Taxonomy" id="1419009"/>
    <lineage>
        <taxon>Eukaryota</taxon>
        <taxon>Fungi</taxon>
        <taxon>Dikarya</taxon>
        <taxon>Basidiomycota</taxon>
        <taxon>Agaricomycotina</taxon>
        <taxon>Agaricomycetes</taxon>
        <taxon>Phallomycetidae</taxon>
        <taxon>Phallales</taxon>
        <taxon>Clathraceae</taxon>
        <taxon>Clathrus</taxon>
    </lineage>
</organism>
<keyword evidence="5 8" id="KW-1133">Transmembrane helix</keyword>
<feature type="region of interest" description="Disordered" evidence="7">
    <location>
        <begin position="782"/>
        <end position="887"/>
    </location>
</feature>
<evidence type="ECO:0000256" key="5">
    <source>
        <dbReference type="ARBA" id="ARBA00022989"/>
    </source>
</evidence>
<dbReference type="SUPFAM" id="SSF103481">
    <property type="entry name" value="Multidrug resistance efflux transporter EmrE"/>
    <property type="match status" value="1"/>
</dbReference>
<feature type="compositionally biased region" description="Polar residues" evidence="7">
    <location>
        <begin position="1198"/>
        <end position="1222"/>
    </location>
</feature>
<dbReference type="Proteomes" id="UP001050691">
    <property type="component" value="Unassembled WGS sequence"/>
</dbReference>
<evidence type="ECO:0000313" key="10">
    <source>
        <dbReference type="Proteomes" id="UP001050691"/>
    </source>
</evidence>